<comment type="subcellular location">
    <subcellularLocation>
        <location evidence="4">Cytoplasm</location>
    </subcellularLocation>
</comment>
<dbReference type="PIRSF" id="PIRSF005520">
    <property type="entry name" value="UCP005520"/>
    <property type="match status" value="1"/>
</dbReference>
<feature type="domain" description="RNase III" evidence="5">
    <location>
        <begin position="1"/>
        <end position="137"/>
    </location>
</feature>
<dbReference type="HAMAP" id="MF_01468">
    <property type="entry name" value="RNase_Mini_III"/>
    <property type="match status" value="1"/>
</dbReference>
<dbReference type="PANTHER" id="PTHR34276">
    <property type="entry name" value="MINI-RIBONUCLEASE 3"/>
    <property type="match status" value="1"/>
</dbReference>
<proteinExistence type="inferred from homology"/>
<keyword evidence="4" id="KW-0699">rRNA-binding</keyword>
<dbReference type="EC" id="3.1.26.-" evidence="4"/>
<dbReference type="GO" id="GO:0005737">
    <property type="term" value="C:cytoplasm"/>
    <property type="evidence" value="ECO:0007669"/>
    <property type="project" value="UniProtKB-SubCell"/>
</dbReference>
<dbReference type="Pfam" id="PF00636">
    <property type="entry name" value="Ribonuclease_3"/>
    <property type="match status" value="1"/>
</dbReference>
<feature type="active site" evidence="4">
    <location>
        <position position="23"/>
    </location>
</feature>
<keyword evidence="2 4" id="KW-0255">Endonuclease</keyword>
<comment type="subunit">
    <text evidence="4">Homodimer.</text>
</comment>
<keyword evidence="3 4" id="KW-0378">Hydrolase</keyword>
<dbReference type="GO" id="GO:0019843">
    <property type="term" value="F:rRNA binding"/>
    <property type="evidence" value="ECO:0007669"/>
    <property type="project" value="UniProtKB-UniRule"/>
</dbReference>
<keyword evidence="4" id="KW-0460">Magnesium</keyword>
<evidence type="ECO:0000256" key="2">
    <source>
        <dbReference type="ARBA" id="ARBA00022759"/>
    </source>
</evidence>
<keyword evidence="4" id="KW-0963">Cytoplasm</keyword>
<reference evidence="6" key="1">
    <citation type="submission" date="2022-05" db="EMBL/GenBank/DDBJ databases">
        <title>Comparative Genomics of Spacecraft Associated Microbes.</title>
        <authorList>
            <person name="Tran M.T."/>
            <person name="Wright A."/>
            <person name="Seuylemezian A."/>
            <person name="Eisen J."/>
            <person name="Coil D."/>
        </authorList>
    </citation>
    <scope>NUCLEOTIDE SEQUENCE</scope>
    <source>
        <strain evidence="6">214.1.1</strain>
    </source>
</reference>
<evidence type="ECO:0000256" key="1">
    <source>
        <dbReference type="ARBA" id="ARBA00022722"/>
    </source>
</evidence>
<comment type="function">
    <text evidence="4">Involved in correct processing of both the 5' and 3' ends of 23S rRNA precursor. Processes 30S rRNA precursor transcript even in absence of ribonuclease 3 (Rnc); Rnc processes 30S rRNA into smaller rRNA precursors.</text>
</comment>
<organism evidence="6 7">
    <name type="scientific">Halalkalibacter oceani</name>
    <dbReference type="NCBI Taxonomy" id="1653776"/>
    <lineage>
        <taxon>Bacteria</taxon>
        <taxon>Bacillati</taxon>
        <taxon>Bacillota</taxon>
        <taxon>Bacilli</taxon>
        <taxon>Bacillales</taxon>
        <taxon>Bacillaceae</taxon>
        <taxon>Halalkalibacter</taxon>
    </lineage>
</organism>
<dbReference type="GO" id="GO:0004525">
    <property type="term" value="F:ribonuclease III activity"/>
    <property type="evidence" value="ECO:0007669"/>
    <property type="project" value="InterPro"/>
</dbReference>
<evidence type="ECO:0000313" key="6">
    <source>
        <dbReference type="EMBL" id="MCM3715705.1"/>
    </source>
</evidence>
<gene>
    <name evidence="4" type="primary">mrnC</name>
    <name evidence="6" type="ORF">M3202_16695</name>
</gene>
<dbReference type="GO" id="GO:0006364">
    <property type="term" value="P:rRNA processing"/>
    <property type="evidence" value="ECO:0007669"/>
    <property type="project" value="UniProtKB-UniRule"/>
</dbReference>
<keyword evidence="4" id="KW-0694">RNA-binding</keyword>
<keyword evidence="4" id="KW-0690">Ribosome biogenesis</keyword>
<comment type="cofactor">
    <cofactor evidence="4">
        <name>Mg(2+)</name>
        <dbReference type="ChEBI" id="CHEBI:18420"/>
    </cofactor>
</comment>
<dbReference type="InterPro" id="IPR000999">
    <property type="entry name" value="RNase_III_dom"/>
</dbReference>
<dbReference type="SUPFAM" id="SSF69065">
    <property type="entry name" value="RNase III domain-like"/>
    <property type="match status" value="1"/>
</dbReference>
<dbReference type="InterPro" id="IPR036389">
    <property type="entry name" value="RNase_III_sf"/>
</dbReference>
<evidence type="ECO:0000259" key="5">
    <source>
        <dbReference type="SMART" id="SM00535"/>
    </source>
</evidence>
<comment type="caution">
    <text evidence="6">The sequence shown here is derived from an EMBL/GenBank/DDBJ whole genome shotgun (WGS) entry which is preliminary data.</text>
</comment>
<evidence type="ECO:0000313" key="7">
    <source>
        <dbReference type="Proteomes" id="UP001139179"/>
    </source>
</evidence>
<evidence type="ECO:0000256" key="3">
    <source>
        <dbReference type="ARBA" id="ARBA00022801"/>
    </source>
</evidence>
<dbReference type="Proteomes" id="UP001139179">
    <property type="component" value="Unassembled WGS sequence"/>
</dbReference>
<keyword evidence="7" id="KW-1185">Reference proteome</keyword>
<dbReference type="AlphaFoldDB" id="A0A9X2DUM1"/>
<accession>A0A9X2DUM1</accession>
<keyword evidence="4" id="KW-0698">rRNA processing</keyword>
<sequence>MKLIETATDFKQLNALALAYMGDAVLDMYIRYYLIAKGTVRPQRLHLEATRFVSAKAQAVVVRRLLEQEEFSEEEEAVFKRGRNAKSGSIPKNTDLNTYRYSTGFEALLGYLYVCDRQSRLDELVKKAVAIIEQESEDEKGAPR</sequence>
<dbReference type="RefSeq" id="WP_251224424.1">
    <property type="nucleotide sequence ID" value="NZ_JAMBOL010000019.1"/>
</dbReference>
<dbReference type="EMBL" id="JAMBOL010000019">
    <property type="protein sequence ID" value="MCM3715705.1"/>
    <property type="molecule type" value="Genomic_DNA"/>
</dbReference>
<comment type="similarity">
    <text evidence="4">Belongs to the MrnC RNase family.</text>
</comment>
<keyword evidence="1 4" id="KW-0540">Nuclease</keyword>
<dbReference type="Gene3D" id="1.10.1520.10">
    <property type="entry name" value="Ribonuclease III domain"/>
    <property type="match status" value="1"/>
</dbReference>
<dbReference type="PANTHER" id="PTHR34276:SF1">
    <property type="entry name" value="MINI-RIBONUCLEASE 3"/>
    <property type="match status" value="1"/>
</dbReference>
<name>A0A9X2DUM1_9BACI</name>
<dbReference type="SMART" id="SM00535">
    <property type="entry name" value="RIBOc"/>
    <property type="match status" value="1"/>
</dbReference>
<dbReference type="InterPro" id="IPR008226">
    <property type="entry name" value="Mini3_fam"/>
</dbReference>
<protein>
    <recommendedName>
        <fullName evidence="4">Mini-ribonuclease 3</fullName>
        <shortName evidence="4">Mini-3</shortName>
        <shortName evidence="4">Mini-RNase 3</shortName>
        <ecNumber evidence="4">3.1.26.-</ecNumber>
    </recommendedName>
    <alternativeName>
        <fullName evidence="4">Mini-RNase III</fullName>
        <shortName evidence="4">Mini-III</shortName>
    </alternativeName>
</protein>
<evidence type="ECO:0000256" key="4">
    <source>
        <dbReference type="HAMAP-Rule" id="MF_01468"/>
    </source>
</evidence>